<dbReference type="AlphaFoldDB" id="A0A8T2I9I1"/>
<protein>
    <submittedName>
        <fullName evidence="1">Uncharacterized protein</fullName>
    </submittedName>
</protein>
<comment type="caution">
    <text evidence="1">The sequence shown here is derived from an EMBL/GenBank/DDBJ whole genome shotgun (WGS) entry which is preliminary data.</text>
</comment>
<proteinExistence type="predicted"/>
<sequence length="131" mass="13136">MSILTPSIMLVRAVLESYMACINSCRVGSGFGVAFVPVAGGPGVACSMHVVSSSRGPADKMAAARCVAEWANFPSFSTAEAPFLLLPPVIMSQVGVGVGVGSFAGSGRCISLGFMCGPGSSSQTRPTASAS</sequence>
<evidence type="ECO:0000313" key="1">
    <source>
        <dbReference type="EMBL" id="KAG8429259.1"/>
    </source>
</evidence>
<keyword evidence="2" id="KW-1185">Reference proteome</keyword>
<organism evidence="1 2">
    <name type="scientific">Hymenochirus boettgeri</name>
    <name type="common">Congo dwarf clawed frog</name>
    <dbReference type="NCBI Taxonomy" id="247094"/>
    <lineage>
        <taxon>Eukaryota</taxon>
        <taxon>Metazoa</taxon>
        <taxon>Chordata</taxon>
        <taxon>Craniata</taxon>
        <taxon>Vertebrata</taxon>
        <taxon>Euteleostomi</taxon>
        <taxon>Amphibia</taxon>
        <taxon>Batrachia</taxon>
        <taxon>Anura</taxon>
        <taxon>Pipoidea</taxon>
        <taxon>Pipidae</taxon>
        <taxon>Pipinae</taxon>
        <taxon>Hymenochirus</taxon>
    </lineage>
</organism>
<name>A0A8T2I9I1_9PIPI</name>
<evidence type="ECO:0000313" key="2">
    <source>
        <dbReference type="Proteomes" id="UP000812440"/>
    </source>
</evidence>
<dbReference type="Proteomes" id="UP000812440">
    <property type="component" value="Unassembled WGS sequence"/>
</dbReference>
<accession>A0A8T2I9I1</accession>
<dbReference type="EMBL" id="JAACNH010010150">
    <property type="protein sequence ID" value="KAG8429259.1"/>
    <property type="molecule type" value="Genomic_DNA"/>
</dbReference>
<gene>
    <name evidence="1" type="ORF">GDO86_017885</name>
</gene>
<reference evidence="1" key="1">
    <citation type="thesis" date="2020" institute="ProQuest LLC" country="789 East Eisenhower Parkway, Ann Arbor, MI, USA">
        <title>Comparative Genomics and Chromosome Evolution.</title>
        <authorList>
            <person name="Mudd A.B."/>
        </authorList>
    </citation>
    <scope>NUCLEOTIDE SEQUENCE</scope>
    <source>
        <strain evidence="1">Female2</strain>
        <tissue evidence="1">Blood</tissue>
    </source>
</reference>